<gene>
    <name evidence="1" type="ORF">GRJ2_000593500</name>
</gene>
<evidence type="ECO:0000313" key="2">
    <source>
        <dbReference type="Proteomes" id="UP001623348"/>
    </source>
</evidence>
<reference evidence="1 2" key="1">
    <citation type="submission" date="2024-06" db="EMBL/GenBank/DDBJ databases">
        <title>The draft genome of Grus japonensis, version 3.</title>
        <authorList>
            <person name="Nabeshima K."/>
            <person name="Suzuki S."/>
            <person name="Onuma M."/>
        </authorList>
    </citation>
    <scope>NUCLEOTIDE SEQUENCE [LARGE SCALE GENOMIC DNA]</scope>
    <source>
        <strain evidence="1 2">451A</strain>
    </source>
</reference>
<dbReference type="Proteomes" id="UP001623348">
    <property type="component" value="Unassembled WGS sequence"/>
</dbReference>
<keyword evidence="2" id="KW-1185">Reference proteome</keyword>
<proteinExistence type="predicted"/>
<organism evidence="1 2">
    <name type="scientific">Grus japonensis</name>
    <name type="common">Japanese crane</name>
    <name type="synonym">Red-crowned crane</name>
    <dbReference type="NCBI Taxonomy" id="30415"/>
    <lineage>
        <taxon>Eukaryota</taxon>
        <taxon>Metazoa</taxon>
        <taxon>Chordata</taxon>
        <taxon>Craniata</taxon>
        <taxon>Vertebrata</taxon>
        <taxon>Euteleostomi</taxon>
        <taxon>Archelosauria</taxon>
        <taxon>Archosauria</taxon>
        <taxon>Dinosauria</taxon>
        <taxon>Saurischia</taxon>
        <taxon>Theropoda</taxon>
        <taxon>Coelurosauria</taxon>
        <taxon>Aves</taxon>
        <taxon>Neognathae</taxon>
        <taxon>Neoaves</taxon>
        <taxon>Gruiformes</taxon>
        <taxon>Gruidae</taxon>
        <taxon>Grus</taxon>
    </lineage>
</organism>
<evidence type="ECO:0000313" key="1">
    <source>
        <dbReference type="EMBL" id="GAB0181282.1"/>
    </source>
</evidence>
<dbReference type="EMBL" id="BAAFJT010000002">
    <property type="protein sequence ID" value="GAB0181282.1"/>
    <property type="molecule type" value="Genomic_DNA"/>
</dbReference>
<dbReference type="AlphaFoldDB" id="A0ABC9WAT1"/>
<accession>A0ABC9WAT1</accession>
<name>A0ABC9WAT1_GRUJA</name>
<comment type="caution">
    <text evidence="1">The sequence shown here is derived from an EMBL/GenBank/DDBJ whole genome shotgun (WGS) entry which is preliminary data.</text>
</comment>
<protein>
    <submittedName>
        <fullName evidence="1">Uncharacterized protein</fullName>
    </submittedName>
</protein>
<sequence>MLRIHPEILALLMRFKAKQAPVSVKALAFSLPTGASAVSRRKKEPTCSSGRRCPVAEADVAPASEQPHLCCASSASHLARGTKVASLHCPVDSKIKPVKCRSCEHEQLPRSFPGERNIGICQHLPSFEDAP</sequence>